<reference evidence="3 4" key="1">
    <citation type="submission" date="2020-08" db="EMBL/GenBank/DDBJ databases">
        <title>Genomic Encyclopedia of Type Strains, Phase IV (KMG-IV): sequencing the most valuable type-strain genomes for metagenomic binning, comparative biology and taxonomic classification.</title>
        <authorList>
            <person name="Goeker M."/>
        </authorList>
    </citation>
    <scope>NUCLEOTIDE SEQUENCE [LARGE SCALE GENOMIC DNA]</scope>
    <source>
        <strain evidence="3 4">DSM 100044</strain>
    </source>
</reference>
<protein>
    <submittedName>
        <fullName evidence="3">CheY-like chemotaxis protein</fullName>
    </submittedName>
</protein>
<feature type="domain" description="Response regulatory" evidence="2">
    <location>
        <begin position="1"/>
        <end position="103"/>
    </location>
</feature>
<evidence type="ECO:0000313" key="3">
    <source>
        <dbReference type="EMBL" id="MBB5716996.1"/>
    </source>
</evidence>
<name>A0A7W9BHK0_9SPHN</name>
<accession>A0A7W9BHK0</accession>
<organism evidence="3 4">
    <name type="scientific">Sphingomonas aerophila</name>
    <dbReference type="NCBI Taxonomy" id="1344948"/>
    <lineage>
        <taxon>Bacteria</taxon>
        <taxon>Pseudomonadati</taxon>
        <taxon>Pseudomonadota</taxon>
        <taxon>Alphaproteobacteria</taxon>
        <taxon>Sphingomonadales</taxon>
        <taxon>Sphingomonadaceae</taxon>
        <taxon>Sphingomonas</taxon>
    </lineage>
</organism>
<sequence>MIAMLLQDLLEEAGATSFAFAATEQDAVALAVEHPPRVITSDIQLLEGTGPRAVAEIKSRLGGIPTVFITANPDACDQCRSPDALLTKPINSDQAVRAFEAAISHG</sequence>
<dbReference type="Gene3D" id="3.40.50.2300">
    <property type="match status" value="1"/>
</dbReference>
<dbReference type="InterPro" id="IPR001789">
    <property type="entry name" value="Sig_transdc_resp-reg_receiver"/>
</dbReference>
<dbReference type="AlphaFoldDB" id="A0A7W9BHK0"/>
<dbReference type="InterPro" id="IPR011006">
    <property type="entry name" value="CheY-like_superfamily"/>
</dbReference>
<evidence type="ECO:0000313" key="4">
    <source>
        <dbReference type="Proteomes" id="UP000546200"/>
    </source>
</evidence>
<evidence type="ECO:0000256" key="1">
    <source>
        <dbReference type="PROSITE-ProRule" id="PRU00169"/>
    </source>
</evidence>
<dbReference type="Pfam" id="PF00072">
    <property type="entry name" value="Response_reg"/>
    <property type="match status" value="1"/>
</dbReference>
<feature type="modified residue" description="4-aspartylphosphate" evidence="1">
    <location>
        <position position="42"/>
    </location>
</feature>
<dbReference type="Proteomes" id="UP000546200">
    <property type="component" value="Unassembled WGS sequence"/>
</dbReference>
<gene>
    <name evidence="3" type="ORF">FHS94_003869</name>
</gene>
<proteinExistence type="predicted"/>
<comment type="caution">
    <text evidence="3">The sequence shown here is derived from an EMBL/GenBank/DDBJ whole genome shotgun (WGS) entry which is preliminary data.</text>
</comment>
<evidence type="ECO:0000259" key="2">
    <source>
        <dbReference type="PROSITE" id="PS50110"/>
    </source>
</evidence>
<dbReference type="GO" id="GO:0000160">
    <property type="term" value="P:phosphorelay signal transduction system"/>
    <property type="evidence" value="ECO:0007669"/>
    <property type="project" value="InterPro"/>
</dbReference>
<dbReference type="PROSITE" id="PS50110">
    <property type="entry name" value="RESPONSE_REGULATORY"/>
    <property type="match status" value="1"/>
</dbReference>
<keyword evidence="1" id="KW-0597">Phosphoprotein</keyword>
<keyword evidence="4" id="KW-1185">Reference proteome</keyword>
<dbReference type="EMBL" id="JACIJK010000020">
    <property type="protein sequence ID" value="MBB5716996.1"/>
    <property type="molecule type" value="Genomic_DNA"/>
</dbReference>
<dbReference type="SUPFAM" id="SSF52172">
    <property type="entry name" value="CheY-like"/>
    <property type="match status" value="1"/>
</dbReference>